<organism evidence="1 2">
    <name type="scientific">Amnibacterium kyonggiense</name>
    <dbReference type="NCBI Taxonomy" id="595671"/>
    <lineage>
        <taxon>Bacteria</taxon>
        <taxon>Bacillati</taxon>
        <taxon>Actinomycetota</taxon>
        <taxon>Actinomycetes</taxon>
        <taxon>Micrococcales</taxon>
        <taxon>Microbacteriaceae</taxon>
        <taxon>Amnibacterium</taxon>
    </lineage>
</organism>
<dbReference type="EMBL" id="SOAM01000002">
    <property type="protein sequence ID" value="TDS77693.1"/>
    <property type="molecule type" value="Genomic_DNA"/>
</dbReference>
<protein>
    <submittedName>
        <fullName evidence="1">Uncharacterized protein</fullName>
    </submittedName>
</protein>
<reference evidence="1 2" key="1">
    <citation type="submission" date="2019-03" db="EMBL/GenBank/DDBJ databases">
        <title>Genomic Encyclopedia of Archaeal and Bacterial Type Strains, Phase II (KMG-II): from individual species to whole genera.</title>
        <authorList>
            <person name="Goeker M."/>
        </authorList>
    </citation>
    <scope>NUCLEOTIDE SEQUENCE [LARGE SCALE GENOMIC DNA]</scope>
    <source>
        <strain evidence="1 2">DSM 24782</strain>
    </source>
</reference>
<comment type="caution">
    <text evidence="1">The sequence shown here is derived from an EMBL/GenBank/DDBJ whole genome shotgun (WGS) entry which is preliminary data.</text>
</comment>
<name>A0A4R7FML8_9MICO</name>
<proteinExistence type="predicted"/>
<keyword evidence="2" id="KW-1185">Reference proteome</keyword>
<accession>A0A4R7FML8</accession>
<dbReference type="RefSeq" id="WP_162850844.1">
    <property type="nucleotide sequence ID" value="NZ_BAAARP010000003.1"/>
</dbReference>
<gene>
    <name evidence="1" type="ORF">CLV52_2653</name>
</gene>
<sequence>MLRRRPADAVLLLLALAVIAGVLLAVVLLRQTVSGDGLPLIPADLARIASGS</sequence>
<dbReference type="AlphaFoldDB" id="A0A4R7FML8"/>
<evidence type="ECO:0000313" key="1">
    <source>
        <dbReference type="EMBL" id="TDS77693.1"/>
    </source>
</evidence>
<evidence type="ECO:0000313" key="2">
    <source>
        <dbReference type="Proteomes" id="UP000295344"/>
    </source>
</evidence>
<dbReference type="Proteomes" id="UP000295344">
    <property type="component" value="Unassembled WGS sequence"/>
</dbReference>